<keyword evidence="4" id="KW-0694">RNA-binding</keyword>
<dbReference type="Pfam" id="PF00076">
    <property type="entry name" value="RRM_1"/>
    <property type="match status" value="1"/>
</dbReference>
<comment type="caution">
    <text evidence="6">The sequence shown here is derived from an EMBL/GenBank/DDBJ whole genome shotgun (WGS) entry which is preliminary data.</text>
</comment>
<dbReference type="EMBL" id="WJXA01000001">
    <property type="protein sequence ID" value="KAF7152496.1"/>
    <property type="molecule type" value="Genomic_DNA"/>
</dbReference>
<dbReference type="GO" id="GO:0003723">
    <property type="term" value="F:RNA binding"/>
    <property type="evidence" value="ECO:0007669"/>
    <property type="project" value="UniProtKB-UniRule"/>
</dbReference>
<organism evidence="6 7">
    <name type="scientific">Rhododendron simsii</name>
    <name type="common">Sims's rhododendron</name>
    <dbReference type="NCBI Taxonomy" id="118357"/>
    <lineage>
        <taxon>Eukaryota</taxon>
        <taxon>Viridiplantae</taxon>
        <taxon>Streptophyta</taxon>
        <taxon>Embryophyta</taxon>
        <taxon>Tracheophyta</taxon>
        <taxon>Spermatophyta</taxon>
        <taxon>Magnoliopsida</taxon>
        <taxon>eudicotyledons</taxon>
        <taxon>Gunneridae</taxon>
        <taxon>Pentapetalae</taxon>
        <taxon>asterids</taxon>
        <taxon>Ericales</taxon>
        <taxon>Ericaceae</taxon>
        <taxon>Ericoideae</taxon>
        <taxon>Rhodoreae</taxon>
        <taxon>Rhododendron</taxon>
    </lineage>
</organism>
<feature type="domain" description="RRM" evidence="5">
    <location>
        <begin position="12"/>
        <end position="75"/>
    </location>
</feature>
<gene>
    <name evidence="6" type="ORF">RHSIM_Rhsim01G0127900</name>
</gene>
<keyword evidence="1" id="KW-0507">mRNA processing</keyword>
<dbReference type="GO" id="GO:0005681">
    <property type="term" value="C:spliceosomal complex"/>
    <property type="evidence" value="ECO:0007669"/>
    <property type="project" value="UniProtKB-KW"/>
</dbReference>
<reference evidence="6" key="1">
    <citation type="submission" date="2019-11" db="EMBL/GenBank/DDBJ databases">
        <authorList>
            <person name="Liu Y."/>
            <person name="Hou J."/>
            <person name="Li T.-Q."/>
            <person name="Guan C.-H."/>
            <person name="Wu X."/>
            <person name="Wu H.-Z."/>
            <person name="Ling F."/>
            <person name="Zhang R."/>
            <person name="Shi X.-G."/>
            <person name="Ren J.-P."/>
            <person name="Chen E.-F."/>
            <person name="Sun J.-M."/>
        </authorList>
    </citation>
    <scope>NUCLEOTIDE SEQUENCE</scope>
    <source>
        <strain evidence="6">Adult_tree_wgs_1</strain>
        <tissue evidence="6">Leaves</tissue>
    </source>
</reference>
<evidence type="ECO:0000313" key="7">
    <source>
        <dbReference type="Proteomes" id="UP000626092"/>
    </source>
</evidence>
<name>A0A834HHI9_RHOSS</name>
<dbReference type="GO" id="GO:0006397">
    <property type="term" value="P:mRNA processing"/>
    <property type="evidence" value="ECO:0007669"/>
    <property type="project" value="UniProtKB-KW"/>
</dbReference>
<keyword evidence="3" id="KW-0508">mRNA splicing</keyword>
<dbReference type="AlphaFoldDB" id="A0A834HHI9"/>
<protein>
    <recommendedName>
        <fullName evidence="5">RRM domain-containing protein</fullName>
    </recommendedName>
</protein>
<keyword evidence="2" id="KW-0747">Spliceosome</keyword>
<dbReference type="InterPro" id="IPR000504">
    <property type="entry name" value="RRM_dom"/>
</dbReference>
<dbReference type="CDD" id="cd00590">
    <property type="entry name" value="RRM_SF"/>
    <property type="match status" value="1"/>
</dbReference>
<dbReference type="SUPFAM" id="SSF54928">
    <property type="entry name" value="RNA-binding domain, RBD"/>
    <property type="match status" value="1"/>
</dbReference>
<evidence type="ECO:0000313" key="6">
    <source>
        <dbReference type="EMBL" id="KAF7152496.1"/>
    </source>
</evidence>
<proteinExistence type="predicted"/>
<dbReference type="Gene3D" id="3.30.70.330">
    <property type="match status" value="1"/>
</dbReference>
<accession>A0A834HHI9</accession>
<evidence type="ECO:0000256" key="2">
    <source>
        <dbReference type="ARBA" id="ARBA00022728"/>
    </source>
</evidence>
<dbReference type="InterPro" id="IPR035979">
    <property type="entry name" value="RBD_domain_sf"/>
</dbReference>
<sequence length="134" mass="15216">MERSRDRGFEIFSLFIDNLPKDTRKIWIYNLFSRFGKIRDLYIPNKTSRITGQKFGFVRFGNRMEAVNAAEEINGPTDIYFCSSSRVAFVPPHVAFALPPADSSPSAPPRVTFLRELVSLPSGAILCHGKVRYN</sequence>
<dbReference type="InterPro" id="IPR012677">
    <property type="entry name" value="Nucleotide-bd_a/b_plait_sf"/>
</dbReference>
<dbReference type="OrthoDB" id="1749483at2759"/>
<evidence type="ECO:0000256" key="3">
    <source>
        <dbReference type="ARBA" id="ARBA00023187"/>
    </source>
</evidence>
<evidence type="ECO:0000259" key="5">
    <source>
        <dbReference type="PROSITE" id="PS50102"/>
    </source>
</evidence>
<dbReference type="GO" id="GO:0008380">
    <property type="term" value="P:RNA splicing"/>
    <property type="evidence" value="ECO:0007669"/>
    <property type="project" value="UniProtKB-KW"/>
</dbReference>
<keyword evidence="7" id="KW-1185">Reference proteome</keyword>
<dbReference type="SMART" id="SM00360">
    <property type="entry name" value="RRM"/>
    <property type="match status" value="1"/>
</dbReference>
<dbReference type="PANTHER" id="PTHR23147">
    <property type="entry name" value="SERINE/ARGININE RICH SPLICING FACTOR"/>
    <property type="match status" value="1"/>
</dbReference>
<evidence type="ECO:0000256" key="4">
    <source>
        <dbReference type="PROSITE-ProRule" id="PRU00176"/>
    </source>
</evidence>
<dbReference type="InterPro" id="IPR050907">
    <property type="entry name" value="SRSF"/>
</dbReference>
<dbReference type="Proteomes" id="UP000626092">
    <property type="component" value="Unassembled WGS sequence"/>
</dbReference>
<dbReference type="PROSITE" id="PS50102">
    <property type="entry name" value="RRM"/>
    <property type="match status" value="1"/>
</dbReference>
<evidence type="ECO:0000256" key="1">
    <source>
        <dbReference type="ARBA" id="ARBA00022664"/>
    </source>
</evidence>